<evidence type="ECO:0000256" key="2">
    <source>
        <dbReference type="ARBA" id="ARBA00022737"/>
    </source>
</evidence>
<evidence type="ECO:0000256" key="3">
    <source>
        <dbReference type="PROSITE-ProRule" id="PRU00221"/>
    </source>
</evidence>
<feature type="repeat" description="WD" evidence="3">
    <location>
        <begin position="1214"/>
        <end position="1255"/>
    </location>
</feature>
<dbReference type="PANTHER" id="PTHR19846">
    <property type="entry name" value="WD40 REPEAT PROTEIN"/>
    <property type="match status" value="1"/>
</dbReference>
<feature type="repeat" description="WD" evidence="3">
    <location>
        <begin position="836"/>
        <end position="877"/>
    </location>
</feature>
<feature type="repeat" description="WD" evidence="3">
    <location>
        <begin position="1088"/>
        <end position="1129"/>
    </location>
</feature>
<feature type="region of interest" description="Disordered" evidence="4">
    <location>
        <begin position="14"/>
        <end position="37"/>
    </location>
</feature>
<proteinExistence type="predicted"/>
<dbReference type="InterPro" id="IPR020472">
    <property type="entry name" value="WD40_PAC1"/>
</dbReference>
<dbReference type="Proteomes" id="UP001165189">
    <property type="component" value="Unassembled WGS sequence"/>
</dbReference>
<feature type="repeat" description="WD" evidence="3">
    <location>
        <begin position="1046"/>
        <end position="1087"/>
    </location>
</feature>
<sequence>MPLRKLLYKLCGDRNESKADSPPLSPRLSTIKTTQSTEPFKPQDLWQTAYDQLDEEKRRILLTPKDTADPNDKENRIRIEDLIGQVILLTKERYEEYQRNADGKIRKYSRNIINAALSTKDIIGAVATFDPTQHAASAWAIVSLGLTQTQSATKGKKLRDCVSAITEHPLTELKALVEEEREKLRRRIELDEYLRRGEEAENILCSIDKLTESMKELLEQSGLVNLRVAEGAFYDSYINQHEDFCLPNTRTELQQRILKWAESDDEFIFWLNGMAGTGKSTIARTVAQSFEKHRLLGASFFFKRGEADRGNAKYLISTITRQLVTRQRRLGPDVLNAIKNDPNIAYKSLSEQCEKLLCQPLVKLHLDQPTIIVIVIDALDECDGEDDIRVILRLLFKMQEIKSVRLRVFLTSRPELPIRLGFEQDNNHQDLVLHALPAPVVEHDIRVFLEYKLLKIQHERSLPPEWPGKDDVTRLVEMAVPLFIVAATACRFIKEGTHPKKRLQKFLEFQATTTATQMDKIYLPVLNQLKDNDITESKELVQEFQDIVGVIILLATPLSIESLSQLLQISADDISELLDPLHSVLSVPSSREAPVRILHLSFRDYLLITESPFHVNEQQTHGKIASHCLQLMEARLKHNICGLESYGIQRKDINPQIINQHLPADLQYCCRYWVYHLKQSQGRISESEILSFLRKRFLHWLEALALIGSISETMEMIDILKSSIWIFSSEVVRQIKSLPVLENSWSPNLQTLEGHSAWVNSVAFSPDGCTLASGSNDYTIKLWDTATGTERQTLKGHSSRVNSVAFSPDGCTLASGSDDDTIKLWDTATGTERQTLKGHSSQVNSVAFSPDGCTLASGSNDYTIKLWDTTTGTERQTLKSHLSSIRSVVFSPDGCTLASGSYDNTIKLWDTTTGTERQTLEGHSDSINSVAFSPDGCTLASGSDDDTIKLWDTATGTERQTLKGHSSRVKSVAFSPDGRTLASGSDDDTIKLWDTATGTERQTLKGHSGSINSVAFSPDGCTLASGSYDNTIKLWDTTTGTERQTLKGHLDWVNSVAFSPDGCTLASASYDHTIKLWDTATGTERQTLKGYSGSINSVAFSPDGCTLASGSYDYTIKLWDTTTGTERQTLKGHLDWVNSVAFSPDGCTLASASYDYTIKLWDTTTGTERQTLKSHLGLIRSVAFSPDGCTLASGSCDYTIKLWDTATGTERQTLKGHLDWVNSVAFSPDGCTLASGSYDYTIKLWDTTTGTERQTLKSHLGLIRSVAFSPDGCTLASGSCDYTIKLWDTATGTERQTLKGHLDWVNSVAFSPDGCTLASGSYDYTIKLWDTTTGTERQTLKSHLGLIRSVAFSPDGSPDPQGPFRLG</sequence>
<dbReference type="EMBL" id="BSYB01000142">
    <property type="protein sequence ID" value="GMG55478.1"/>
    <property type="molecule type" value="Genomic_DNA"/>
</dbReference>
<feature type="repeat" description="WD" evidence="3">
    <location>
        <begin position="1172"/>
        <end position="1213"/>
    </location>
</feature>
<accession>A0ABQ6LJ18</accession>
<dbReference type="PROSITE" id="PS50082">
    <property type="entry name" value="WD_REPEATS_2"/>
    <property type="match status" value="14"/>
</dbReference>
<name>A0ABQ6LJ18_ASPOZ</name>
<dbReference type="SMART" id="SM00564">
    <property type="entry name" value="PQQ"/>
    <property type="match status" value="14"/>
</dbReference>
<feature type="compositionally biased region" description="Polar residues" evidence="4">
    <location>
        <begin position="27"/>
        <end position="37"/>
    </location>
</feature>
<feature type="domain" description="NACHT" evidence="5">
    <location>
        <begin position="267"/>
        <end position="414"/>
    </location>
</feature>
<protein>
    <submittedName>
        <fullName evidence="6">Unnamed protein product</fullName>
    </submittedName>
</protein>
<feature type="repeat" description="WD" evidence="3">
    <location>
        <begin position="878"/>
        <end position="919"/>
    </location>
</feature>
<comment type="caution">
    <text evidence="6">The sequence shown here is derived from an EMBL/GenBank/DDBJ whole genome shotgun (WGS) entry which is preliminary data.</text>
</comment>
<dbReference type="Gene3D" id="2.130.10.10">
    <property type="entry name" value="YVTN repeat-like/Quinoprotein amine dehydrogenase"/>
    <property type="match status" value="7"/>
</dbReference>
<dbReference type="PANTHER" id="PTHR19846:SF0">
    <property type="entry name" value="PRE-MRNA PROCESSING FACTOR 4"/>
    <property type="match status" value="1"/>
</dbReference>
<evidence type="ECO:0000259" key="5">
    <source>
        <dbReference type="PROSITE" id="PS50837"/>
    </source>
</evidence>
<keyword evidence="1 3" id="KW-0853">WD repeat</keyword>
<dbReference type="PRINTS" id="PR00320">
    <property type="entry name" value="GPROTEINBRPT"/>
</dbReference>
<dbReference type="InterPro" id="IPR018391">
    <property type="entry name" value="PQQ_b-propeller_rpt"/>
</dbReference>
<gene>
    <name evidence="6" type="ORF">Aory05_001362400</name>
</gene>
<dbReference type="InterPro" id="IPR036322">
    <property type="entry name" value="WD40_repeat_dom_sf"/>
</dbReference>
<dbReference type="Gene3D" id="3.40.50.300">
    <property type="entry name" value="P-loop containing nucleotide triphosphate hydrolases"/>
    <property type="match status" value="1"/>
</dbReference>
<dbReference type="InterPro" id="IPR015943">
    <property type="entry name" value="WD40/YVTN_repeat-like_dom_sf"/>
</dbReference>
<dbReference type="SMART" id="SM00320">
    <property type="entry name" value="WD40"/>
    <property type="match status" value="14"/>
</dbReference>
<dbReference type="PROSITE" id="PS50294">
    <property type="entry name" value="WD_REPEATS_REGION"/>
    <property type="match status" value="14"/>
</dbReference>
<evidence type="ECO:0000313" key="6">
    <source>
        <dbReference type="EMBL" id="GMG55478.1"/>
    </source>
</evidence>
<dbReference type="Pfam" id="PF24883">
    <property type="entry name" value="NPHP3_N"/>
    <property type="match status" value="1"/>
</dbReference>
<feature type="repeat" description="WD" evidence="3">
    <location>
        <begin position="1004"/>
        <end position="1045"/>
    </location>
</feature>
<feature type="repeat" description="WD" evidence="3">
    <location>
        <begin position="1130"/>
        <end position="1171"/>
    </location>
</feature>
<dbReference type="InterPro" id="IPR001680">
    <property type="entry name" value="WD40_rpt"/>
</dbReference>
<reference evidence="6" key="1">
    <citation type="submission" date="2023-04" db="EMBL/GenBank/DDBJ databases">
        <title>Aspergillus oryzae var. brunneus NBRC 4377.</title>
        <authorList>
            <person name="Ichikawa N."/>
            <person name="Sato H."/>
            <person name="Tonouchi N."/>
        </authorList>
    </citation>
    <scope>NUCLEOTIDE SEQUENCE</scope>
    <source>
        <strain evidence="6">NBRC 4377</strain>
    </source>
</reference>
<feature type="repeat" description="WD" evidence="3">
    <location>
        <begin position="752"/>
        <end position="793"/>
    </location>
</feature>
<feature type="repeat" description="WD" evidence="3">
    <location>
        <begin position="1256"/>
        <end position="1297"/>
    </location>
</feature>
<feature type="repeat" description="WD" evidence="3">
    <location>
        <begin position="920"/>
        <end position="961"/>
    </location>
</feature>
<evidence type="ECO:0000256" key="4">
    <source>
        <dbReference type="SAM" id="MobiDB-lite"/>
    </source>
</evidence>
<dbReference type="InterPro" id="IPR019775">
    <property type="entry name" value="WD40_repeat_CS"/>
</dbReference>
<keyword evidence="7" id="KW-1185">Reference proteome</keyword>
<dbReference type="InterPro" id="IPR056884">
    <property type="entry name" value="NPHP3-like_N"/>
</dbReference>
<dbReference type="CDD" id="cd00200">
    <property type="entry name" value="WD40"/>
    <property type="match status" value="2"/>
</dbReference>
<feature type="repeat" description="WD" evidence="3">
    <location>
        <begin position="794"/>
        <end position="835"/>
    </location>
</feature>
<evidence type="ECO:0000256" key="1">
    <source>
        <dbReference type="ARBA" id="ARBA00022574"/>
    </source>
</evidence>
<dbReference type="Pfam" id="PF00400">
    <property type="entry name" value="WD40"/>
    <property type="match status" value="14"/>
</dbReference>
<dbReference type="SUPFAM" id="SSF52540">
    <property type="entry name" value="P-loop containing nucleoside triphosphate hydrolases"/>
    <property type="match status" value="1"/>
</dbReference>
<dbReference type="PROSITE" id="PS00678">
    <property type="entry name" value="WD_REPEATS_1"/>
    <property type="match status" value="14"/>
</dbReference>
<dbReference type="SUPFAM" id="SSF50978">
    <property type="entry name" value="WD40 repeat-like"/>
    <property type="match status" value="2"/>
</dbReference>
<evidence type="ECO:0000313" key="7">
    <source>
        <dbReference type="Proteomes" id="UP001165189"/>
    </source>
</evidence>
<keyword evidence="2" id="KW-0677">Repeat</keyword>
<feature type="repeat" description="WD" evidence="3">
    <location>
        <begin position="1298"/>
        <end position="1339"/>
    </location>
</feature>
<organism evidence="6 7">
    <name type="scientific">Aspergillus oryzae var. brunneus</name>
    <dbReference type="NCBI Taxonomy" id="332754"/>
    <lineage>
        <taxon>Eukaryota</taxon>
        <taxon>Fungi</taxon>
        <taxon>Dikarya</taxon>
        <taxon>Ascomycota</taxon>
        <taxon>Pezizomycotina</taxon>
        <taxon>Eurotiomycetes</taxon>
        <taxon>Eurotiomycetidae</taxon>
        <taxon>Eurotiales</taxon>
        <taxon>Aspergillaceae</taxon>
        <taxon>Aspergillus</taxon>
        <taxon>Aspergillus subgen. Circumdati</taxon>
    </lineage>
</organism>
<feature type="repeat" description="WD" evidence="3">
    <location>
        <begin position="962"/>
        <end position="1003"/>
    </location>
</feature>
<dbReference type="PROSITE" id="PS50837">
    <property type="entry name" value="NACHT"/>
    <property type="match status" value="1"/>
</dbReference>
<dbReference type="InterPro" id="IPR011047">
    <property type="entry name" value="Quinoprotein_ADH-like_sf"/>
</dbReference>
<dbReference type="InterPro" id="IPR007111">
    <property type="entry name" value="NACHT_NTPase"/>
</dbReference>
<dbReference type="SUPFAM" id="SSF50998">
    <property type="entry name" value="Quinoprotein alcohol dehydrogenase-like"/>
    <property type="match status" value="1"/>
</dbReference>
<dbReference type="InterPro" id="IPR027417">
    <property type="entry name" value="P-loop_NTPase"/>
</dbReference>